<evidence type="ECO:0000256" key="5">
    <source>
        <dbReference type="ARBA" id="ARBA00022692"/>
    </source>
</evidence>
<evidence type="ECO:0000256" key="6">
    <source>
        <dbReference type="ARBA" id="ARBA00022989"/>
    </source>
</evidence>
<organism evidence="10 11">
    <name type="scientific">Cryobacterium sandaracinum</name>
    <dbReference type="NCBI Taxonomy" id="1259247"/>
    <lineage>
        <taxon>Bacteria</taxon>
        <taxon>Bacillati</taxon>
        <taxon>Actinomycetota</taxon>
        <taxon>Actinomycetes</taxon>
        <taxon>Micrococcales</taxon>
        <taxon>Microbacteriaceae</taxon>
        <taxon>Cryobacterium</taxon>
    </lineage>
</organism>
<comment type="subcellular location">
    <subcellularLocation>
        <location evidence="1">Cell membrane</location>
        <topology evidence="1">Multi-pass membrane protein</topology>
    </subcellularLocation>
</comment>
<keyword evidence="7 9" id="KW-0472">Membrane</keyword>
<evidence type="ECO:0000256" key="4">
    <source>
        <dbReference type="ARBA" id="ARBA00022475"/>
    </source>
</evidence>
<sequence length="253" mass="25548">MPTTLRHSPGARVGLSIAVATGLYGISFGALSVSSGLDIWQTSALSLLLFSGGSQFAFIGVIAGGGSGAAAAGAAALLGIRNAVYGMQLNALLHPRGWRRFAAAQVTIDESLATSTGQTVLVEQKRGFWVAGLGIFVLWNVFTLIGALAGDAVGDPKQWGLDGAAVAAFLGLLWPRLRSKEAGAIAAVCALATVLTVPLVSPGVPILVAAVVAGAIGWFGFRHGPAGEGLEPDVDPYPGPPDAPGSTDAQAPR</sequence>
<keyword evidence="5 9" id="KW-0812">Transmembrane</keyword>
<keyword evidence="3" id="KW-0813">Transport</keyword>
<dbReference type="RefSeq" id="WP_104101104.1">
    <property type="nucleotide sequence ID" value="NZ_SOGO01000035.1"/>
</dbReference>
<protein>
    <submittedName>
        <fullName evidence="10">Branched-chain amino acid ABC transporter permease</fullName>
    </submittedName>
</protein>
<dbReference type="PANTHER" id="PTHR34979:SF1">
    <property type="entry name" value="INNER MEMBRANE PROTEIN YGAZ"/>
    <property type="match status" value="1"/>
</dbReference>
<dbReference type="Proteomes" id="UP000297851">
    <property type="component" value="Unassembled WGS sequence"/>
</dbReference>
<dbReference type="EMBL" id="SOGO01000035">
    <property type="protein sequence ID" value="TFD00537.1"/>
    <property type="molecule type" value="Genomic_DNA"/>
</dbReference>
<dbReference type="Pfam" id="PF03591">
    <property type="entry name" value="AzlC"/>
    <property type="match status" value="1"/>
</dbReference>
<evidence type="ECO:0000256" key="3">
    <source>
        <dbReference type="ARBA" id="ARBA00022448"/>
    </source>
</evidence>
<feature type="transmembrane region" description="Helical" evidence="9">
    <location>
        <begin position="159"/>
        <end position="175"/>
    </location>
</feature>
<feature type="transmembrane region" description="Helical" evidence="9">
    <location>
        <begin position="12"/>
        <end position="36"/>
    </location>
</feature>
<reference evidence="10 11" key="1">
    <citation type="submission" date="2019-03" db="EMBL/GenBank/DDBJ databases">
        <title>Genomics of glacier-inhabiting Cryobacterium strains.</title>
        <authorList>
            <person name="Liu Q."/>
            <person name="Xin Y.-H."/>
        </authorList>
    </citation>
    <scope>NUCLEOTIDE SEQUENCE [LARGE SCALE GENOMIC DNA]</scope>
    <source>
        <strain evidence="10 11">TMT2-16</strain>
    </source>
</reference>
<evidence type="ECO:0000313" key="10">
    <source>
        <dbReference type="EMBL" id="TFD00537.1"/>
    </source>
</evidence>
<evidence type="ECO:0000256" key="9">
    <source>
        <dbReference type="SAM" id="Phobius"/>
    </source>
</evidence>
<evidence type="ECO:0000256" key="1">
    <source>
        <dbReference type="ARBA" id="ARBA00004651"/>
    </source>
</evidence>
<dbReference type="InterPro" id="IPR011606">
    <property type="entry name" value="Brnchd-chn_aa_trnsp_permease"/>
</dbReference>
<name>A0ABY2J6H3_9MICO</name>
<feature type="transmembrane region" description="Helical" evidence="9">
    <location>
        <begin position="128"/>
        <end position="147"/>
    </location>
</feature>
<evidence type="ECO:0000256" key="7">
    <source>
        <dbReference type="ARBA" id="ARBA00023136"/>
    </source>
</evidence>
<keyword evidence="6 9" id="KW-1133">Transmembrane helix</keyword>
<keyword evidence="11" id="KW-1185">Reference proteome</keyword>
<keyword evidence="4" id="KW-1003">Cell membrane</keyword>
<feature type="transmembrane region" description="Helical" evidence="9">
    <location>
        <begin position="206"/>
        <end position="221"/>
    </location>
</feature>
<evidence type="ECO:0000313" key="11">
    <source>
        <dbReference type="Proteomes" id="UP000297851"/>
    </source>
</evidence>
<evidence type="ECO:0000256" key="2">
    <source>
        <dbReference type="ARBA" id="ARBA00010735"/>
    </source>
</evidence>
<feature type="transmembrane region" description="Helical" evidence="9">
    <location>
        <begin position="56"/>
        <end position="80"/>
    </location>
</feature>
<dbReference type="PANTHER" id="PTHR34979">
    <property type="entry name" value="INNER MEMBRANE PROTEIN YGAZ"/>
    <property type="match status" value="1"/>
</dbReference>
<accession>A0ABY2J6H3</accession>
<feature type="region of interest" description="Disordered" evidence="8">
    <location>
        <begin position="229"/>
        <end position="253"/>
    </location>
</feature>
<evidence type="ECO:0000256" key="8">
    <source>
        <dbReference type="SAM" id="MobiDB-lite"/>
    </source>
</evidence>
<gene>
    <name evidence="10" type="ORF">E3T25_12680</name>
</gene>
<proteinExistence type="inferred from homology"/>
<comment type="caution">
    <text evidence="10">The sequence shown here is derived from an EMBL/GenBank/DDBJ whole genome shotgun (WGS) entry which is preliminary data.</text>
</comment>
<comment type="similarity">
    <text evidence="2">Belongs to the AzlC family.</text>
</comment>